<dbReference type="STRING" id="1458985.BJP34_20625"/>
<proteinExistence type="inferred from homology"/>
<dbReference type="GO" id="GO:0051213">
    <property type="term" value="F:dioxygenase activity"/>
    <property type="evidence" value="ECO:0007669"/>
    <property type="project" value="UniProtKB-KW"/>
</dbReference>
<dbReference type="EMBL" id="CP017599">
    <property type="protein sequence ID" value="AOX01527.1"/>
    <property type="molecule type" value="Genomic_DNA"/>
</dbReference>
<name>A0A1D8TV60_9CYAN</name>
<gene>
    <name evidence="5" type="ORF">BJP34_20625</name>
</gene>
<keyword evidence="3" id="KW-0560">Oxidoreductase</keyword>
<dbReference type="KEGG" id="mpro:BJP34_20625"/>
<evidence type="ECO:0000313" key="6">
    <source>
        <dbReference type="Proteomes" id="UP000177870"/>
    </source>
</evidence>
<dbReference type="InterPro" id="IPR051821">
    <property type="entry name" value="Asp/Asn_beta-hydroxylase"/>
</dbReference>
<evidence type="ECO:0000313" key="5">
    <source>
        <dbReference type="EMBL" id="AOX01527.1"/>
    </source>
</evidence>
<dbReference type="Pfam" id="PF05118">
    <property type="entry name" value="Asp_Arg_Hydrox"/>
    <property type="match status" value="1"/>
</dbReference>
<dbReference type="Proteomes" id="UP000177870">
    <property type="component" value="Chromosome"/>
</dbReference>
<keyword evidence="2" id="KW-0223">Dioxygenase</keyword>
<dbReference type="PANTHER" id="PTHR46332:SF5">
    <property type="entry name" value="ASPARTATE BETA-HYDROXYLASE DOMAIN CONTAINING 2"/>
    <property type="match status" value="1"/>
</dbReference>
<evidence type="ECO:0000259" key="4">
    <source>
        <dbReference type="Pfam" id="PF05118"/>
    </source>
</evidence>
<dbReference type="Gene3D" id="2.60.120.330">
    <property type="entry name" value="B-lactam Antibiotic, Isopenicillin N Synthase, Chain"/>
    <property type="match status" value="1"/>
</dbReference>
<organism evidence="5 6">
    <name type="scientific">Moorena producens PAL-8-15-08-1</name>
    <dbReference type="NCBI Taxonomy" id="1458985"/>
    <lineage>
        <taxon>Bacteria</taxon>
        <taxon>Bacillati</taxon>
        <taxon>Cyanobacteriota</taxon>
        <taxon>Cyanophyceae</taxon>
        <taxon>Coleofasciculales</taxon>
        <taxon>Coleofasciculaceae</taxon>
        <taxon>Moorena</taxon>
    </lineage>
</organism>
<sequence>MMKRSLDALRGKARDFLIYGIGRPLILKFEKLITDYSLIANSTFLDPSQFDWVAELEPKWMTIRQELDQILKYRDIIPNFHDLSPDQAEYISTDNLWKTYGLYAYGIKVKQNCEKCPETTRMIEKIPGMKTAFFSILLPGKHIPKHRGPYKGVIRYHLGLIVPEPKENCRIRVGNDIRYWEEGKTMMFDDSFPHEVWNETDGMRVVLFLDIVRPLRFPVSWINQLFIKLIAWSPFVQDAMANQKKWEKRLDKVFVRQ</sequence>
<dbReference type="InterPro" id="IPR027443">
    <property type="entry name" value="IPNS-like_sf"/>
</dbReference>
<feature type="domain" description="Aspartyl/asparaginy/proline hydroxylase" evidence="4">
    <location>
        <begin position="59"/>
        <end position="214"/>
    </location>
</feature>
<accession>A0A1D8TV60</accession>
<evidence type="ECO:0000256" key="2">
    <source>
        <dbReference type="ARBA" id="ARBA00022964"/>
    </source>
</evidence>
<dbReference type="PANTHER" id="PTHR46332">
    <property type="entry name" value="ASPARTATE BETA-HYDROXYLASE DOMAIN-CONTAINING PROTEIN 2"/>
    <property type="match status" value="1"/>
</dbReference>
<reference evidence="6" key="1">
    <citation type="submission" date="2016-10" db="EMBL/GenBank/DDBJ databases">
        <title>Comparative genomics uncovers the prolific and rare metabolic potential of the cyanobacterial genus Moorea.</title>
        <authorList>
            <person name="Leao T."/>
            <person name="Castelao G."/>
            <person name="Korobeynikov A."/>
            <person name="Monroe E.A."/>
            <person name="Podell S."/>
            <person name="Glukhov E."/>
            <person name="Allen E."/>
            <person name="Gerwick W.H."/>
            <person name="Gerwick L."/>
        </authorList>
    </citation>
    <scope>NUCLEOTIDE SEQUENCE [LARGE SCALE GENOMIC DNA]</scope>
    <source>
        <strain evidence="6">PAL-8-15-08-1</strain>
    </source>
</reference>
<comment type="similarity">
    <text evidence="1">Belongs to the aspartyl/asparaginyl beta-hydroxylase family.</text>
</comment>
<dbReference type="SUPFAM" id="SSF51197">
    <property type="entry name" value="Clavaminate synthase-like"/>
    <property type="match status" value="1"/>
</dbReference>
<protein>
    <submittedName>
        <fullName evidence="5">Aspartyl beta-hydroxylase</fullName>
    </submittedName>
</protein>
<evidence type="ECO:0000256" key="3">
    <source>
        <dbReference type="ARBA" id="ARBA00023002"/>
    </source>
</evidence>
<dbReference type="AlphaFoldDB" id="A0A1D8TV60"/>
<dbReference type="InterPro" id="IPR007803">
    <property type="entry name" value="Asp/Arg/Pro-Hydrxlase"/>
</dbReference>
<dbReference type="GO" id="GO:0016020">
    <property type="term" value="C:membrane"/>
    <property type="evidence" value="ECO:0007669"/>
    <property type="project" value="TreeGrafter"/>
</dbReference>
<evidence type="ECO:0000256" key="1">
    <source>
        <dbReference type="ARBA" id="ARBA00007730"/>
    </source>
</evidence>